<proteinExistence type="predicted"/>
<accession>A0AAV4J9V2</accession>
<organism evidence="1 2">
    <name type="scientific">Elysia marginata</name>
    <dbReference type="NCBI Taxonomy" id="1093978"/>
    <lineage>
        <taxon>Eukaryota</taxon>
        <taxon>Metazoa</taxon>
        <taxon>Spiralia</taxon>
        <taxon>Lophotrochozoa</taxon>
        <taxon>Mollusca</taxon>
        <taxon>Gastropoda</taxon>
        <taxon>Heterobranchia</taxon>
        <taxon>Euthyneura</taxon>
        <taxon>Panpulmonata</taxon>
        <taxon>Sacoglossa</taxon>
        <taxon>Placobranchoidea</taxon>
        <taxon>Plakobranchidae</taxon>
        <taxon>Elysia</taxon>
    </lineage>
</organism>
<evidence type="ECO:0000313" key="1">
    <source>
        <dbReference type="EMBL" id="GFS19186.1"/>
    </source>
</evidence>
<sequence length="94" mass="10701">MHRPGGRTISLPLFIQSNLTISCSQHLNPNPYIRKVSSSLHLPEAYQIKPENFKSSKLKITGKSRSAWRKTNVFCNKTFHWPLGHAQTLKLSSN</sequence>
<reference evidence="1 2" key="1">
    <citation type="journal article" date="2021" name="Elife">
        <title>Chloroplast acquisition without the gene transfer in kleptoplastic sea slugs, Plakobranchus ocellatus.</title>
        <authorList>
            <person name="Maeda T."/>
            <person name="Takahashi S."/>
            <person name="Yoshida T."/>
            <person name="Shimamura S."/>
            <person name="Takaki Y."/>
            <person name="Nagai Y."/>
            <person name="Toyoda A."/>
            <person name="Suzuki Y."/>
            <person name="Arimoto A."/>
            <person name="Ishii H."/>
            <person name="Satoh N."/>
            <person name="Nishiyama T."/>
            <person name="Hasebe M."/>
            <person name="Maruyama T."/>
            <person name="Minagawa J."/>
            <person name="Obokata J."/>
            <person name="Shigenobu S."/>
        </authorList>
    </citation>
    <scope>NUCLEOTIDE SEQUENCE [LARGE SCALE GENOMIC DNA]</scope>
</reference>
<dbReference type="AlphaFoldDB" id="A0AAV4J9V2"/>
<keyword evidence="2" id="KW-1185">Reference proteome</keyword>
<dbReference type="Proteomes" id="UP000762676">
    <property type="component" value="Unassembled WGS sequence"/>
</dbReference>
<dbReference type="PROSITE" id="PS51257">
    <property type="entry name" value="PROKAR_LIPOPROTEIN"/>
    <property type="match status" value="1"/>
</dbReference>
<dbReference type="EMBL" id="BMAT01003052">
    <property type="protein sequence ID" value="GFS19186.1"/>
    <property type="molecule type" value="Genomic_DNA"/>
</dbReference>
<gene>
    <name evidence="1" type="ORF">ElyMa_001539600</name>
</gene>
<name>A0AAV4J9V2_9GAST</name>
<protein>
    <submittedName>
        <fullName evidence="1">Uncharacterized protein</fullName>
    </submittedName>
</protein>
<evidence type="ECO:0000313" key="2">
    <source>
        <dbReference type="Proteomes" id="UP000762676"/>
    </source>
</evidence>
<comment type="caution">
    <text evidence="1">The sequence shown here is derived from an EMBL/GenBank/DDBJ whole genome shotgun (WGS) entry which is preliminary data.</text>
</comment>